<reference evidence="1 2" key="1">
    <citation type="submission" date="2020-08" db="EMBL/GenBank/DDBJ databases">
        <title>A Genomic Blueprint of the Chicken Gut Microbiome.</title>
        <authorList>
            <person name="Gilroy R."/>
            <person name="Ravi A."/>
            <person name="Getino M."/>
            <person name="Pursley I."/>
            <person name="Horton D.L."/>
            <person name="Alikhan N.-F."/>
            <person name="Baker D."/>
            <person name="Gharbi K."/>
            <person name="Hall N."/>
            <person name="Watson M."/>
            <person name="Adriaenssens E.M."/>
            <person name="Foster-Nyarko E."/>
            <person name="Jarju S."/>
            <person name="Secka A."/>
            <person name="Antonio M."/>
            <person name="Oren A."/>
            <person name="Chaudhuri R."/>
            <person name="La Ragione R.M."/>
            <person name="Hildebrand F."/>
            <person name="Pallen M.J."/>
        </authorList>
    </citation>
    <scope>NUCLEOTIDE SEQUENCE [LARGE SCALE GENOMIC DNA]</scope>
    <source>
        <strain evidence="1 2">Sa2BVA9</strain>
    </source>
</reference>
<dbReference type="Proteomes" id="UP000608071">
    <property type="component" value="Unassembled WGS sequence"/>
</dbReference>
<dbReference type="RefSeq" id="WP_191803683.1">
    <property type="nucleotide sequence ID" value="NZ_JACSQL010000013.1"/>
</dbReference>
<name>A0ABR8T4Q6_9BACL</name>
<keyword evidence="2" id="KW-1185">Reference proteome</keyword>
<organism evidence="1 2">
    <name type="scientific">Paenibacillus gallinarum</name>
    <dbReference type="NCBI Taxonomy" id="2762232"/>
    <lineage>
        <taxon>Bacteria</taxon>
        <taxon>Bacillati</taxon>
        <taxon>Bacillota</taxon>
        <taxon>Bacilli</taxon>
        <taxon>Bacillales</taxon>
        <taxon>Paenibacillaceae</taxon>
        <taxon>Paenibacillus</taxon>
    </lineage>
</organism>
<comment type="caution">
    <text evidence="1">The sequence shown here is derived from an EMBL/GenBank/DDBJ whole genome shotgun (WGS) entry which is preliminary data.</text>
</comment>
<evidence type="ECO:0000313" key="2">
    <source>
        <dbReference type="Proteomes" id="UP000608071"/>
    </source>
</evidence>
<proteinExistence type="predicted"/>
<gene>
    <name evidence="1" type="ORF">H9647_20820</name>
</gene>
<accession>A0ABR8T4Q6</accession>
<protein>
    <submittedName>
        <fullName evidence="1">Uncharacterized protein</fullName>
    </submittedName>
</protein>
<sequence length="90" mass="10107">MRVRIVVGFEVLQRQMGVPILAKNWSASVADEGSDRRWIWIRTVDSHRCKHPAPNTNAPLLHPHSASSALGPSLIFKEQGDEVLFLYTSL</sequence>
<evidence type="ECO:0000313" key="1">
    <source>
        <dbReference type="EMBL" id="MBD7970513.1"/>
    </source>
</evidence>
<dbReference type="EMBL" id="JACSQL010000013">
    <property type="protein sequence ID" value="MBD7970513.1"/>
    <property type="molecule type" value="Genomic_DNA"/>
</dbReference>